<dbReference type="SMART" id="SM00398">
    <property type="entry name" value="HMG"/>
    <property type="match status" value="1"/>
</dbReference>
<dbReference type="Gene3D" id="1.10.30.10">
    <property type="entry name" value="High mobility group box domain"/>
    <property type="match status" value="1"/>
</dbReference>
<keyword evidence="7" id="KW-1185">Reference proteome</keyword>
<organism evidence="6 7">
    <name type="scientific">Psilocybe cyanescens</name>
    <dbReference type="NCBI Taxonomy" id="93625"/>
    <lineage>
        <taxon>Eukaryota</taxon>
        <taxon>Fungi</taxon>
        <taxon>Dikarya</taxon>
        <taxon>Basidiomycota</taxon>
        <taxon>Agaricomycotina</taxon>
        <taxon>Agaricomycetes</taxon>
        <taxon>Agaricomycetidae</taxon>
        <taxon>Agaricales</taxon>
        <taxon>Agaricineae</taxon>
        <taxon>Strophariaceae</taxon>
        <taxon>Psilocybe</taxon>
    </lineage>
</organism>
<feature type="domain" description="HMG box" evidence="5">
    <location>
        <begin position="127"/>
        <end position="194"/>
    </location>
</feature>
<dbReference type="InParanoid" id="A0A409WJF9"/>
<evidence type="ECO:0000313" key="7">
    <source>
        <dbReference type="Proteomes" id="UP000283269"/>
    </source>
</evidence>
<dbReference type="InterPro" id="IPR036910">
    <property type="entry name" value="HMG_box_dom_sf"/>
</dbReference>
<dbReference type="STRING" id="93625.A0A409WJF9"/>
<evidence type="ECO:0000256" key="4">
    <source>
        <dbReference type="SAM" id="MobiDB-lite"/>
    </source>
</evidence>
<feature type="DNA-binding region" description="HMG box" evidence="3">
    <location>
        <begin position="127"/>
        <end position="194"/>
    </location>
</feature>
<evidence type="ECO:0000256" key="2">
    <source>
        <dbReference type="ARBA" id="ARBA00023163"/>
    </source>
</evidence>
<keyword evidence="2" id="KW-0804">Transcription</keyword>
<proteinExistence type="predicted"/>
<dbReference type="GO" id="GO:0000122">
    <property type="term" value="P:negative regulation of transcription by RNA polymerase II"/>
    <property type="evidence" value="ECO:0007669"/>
    <property type="project" value="TreeGrafter"/>
</dbReference>
<dbReference type="AlphaFoldDB" id="A0A409WJF9"/>
<dbReference type="CDD" id="cd01389">
    <property type="entry name" value="HMG-box_ROX1-like"/>
    <property type="match status" value="1"/>
</dbReference>
<gene>
    <name evidence="6" type="ORF">CVT25_010596</name>
</gene>
<evidence type="ECO:0000256" key="3">
    <source>
        <dbReference type="PROSITE-ProRule" id="PRU00267"/>
    </source>
</evidence>
<keyword evidence="3" id="KW-0539">Nucleus</keyword>
<feature type="compositionally biased region" description="Polar residues" evidence="4">
    <location>
        <begin position="233"/>
        <end position="246"/>
    </location>
</feature>
<comment type="caution">
    <text evidence="6">The sequence shown here is derived from an EMBL/GenBank/DDBJ whole genome shotgun (WGS) entry which is preliminary data.</text>
</comment>
<dbReference type="GO" id="GO:0001228">
    <property type="term" value="F:DNA-binding transcription activator activity, RNA polymerase II-specific"/>
    <property type="evidence" value="ECO:0007669"/>
    <property type="project" value="TreeGrafter"/>
</dbReference>
<name>A0A409WJF9_PSICY</name>
<keyword evidence="1 3" id="KW-0238">DNA-binding</keyword>
<feature type="region of interest" description="Disordered" evidence="4">
    <location>
        <begin position="332"/>
        <end position="354"/>
    </location>
</feature>
<dbReference type="PANTHER" id="PTHR10270:SF161">
    <property type="entry name" value="SEX-DETERMINING REGION Y PROTEIN"/>
    <property type="match status" value="1"/>
</dbReference>
<protein>
    <recommendedName>
        <fullName evidence="5">HMG box domain-containing protein</fullName>
    </recommendedName>
</protein>
<evidence type="ECO:0000259" key="5">
    <source>
        <dbReference type="PROSITE" id="PS50118"/>
    </source>
</evidence>
<dbReference type="EMBL" id="NHYD01003412">
    <property type="protein sequence ID" value="PPQ78632.1"/>
    <property type="molecule type" value="Genomic_DNA"/>
</dbReference>
<dbReference type="InterPro" id="IPR050140">
    <property type="entry name" value="SRY-related_HMG-box_TF-like"/>
</dbReference>
<dbReference type="Pfam" id="PF00505">
    <property type="entry name" value="HMG_box"/>
    <property type="match status" value="1"/>
</dbReference>
<reference evidence="6 7" key="1">
    <citation type="journal article" date="2018" name="Evol. Lett.">
        <title>Horizontal gene cluster transfer increased hallucinogenic mushroom diversity.</title>
        <authorList>
            <person name="Reynolds H.T."/>
            <person name="Vijayakumar V."/>
            <person name="Gluck-Thaler E."/>
            <person name="Korotkin H.B."/>
            <person name="Matheny P.B."/>
            <person name="Slot J.C."/>
        </authorList>
    </citation>
    <scope>NUCLEOTIDE SEQUENCE [LARGE SCALE GENOMIC DNA]</scope>
    <source>
        <strain evidence="6 7">2631</strain>
    </source>
</reference>
<feature type="compositionally biased region" description="Basic and acidic residues" evidence="4">
    <location>
        <begin position="332"/>
        <end position="344"/>
    </location>
</feature>
<dbReference type="OrthoDB" id="6247875at2759"/>
<evidence type="ECO:0000256" key="1">
    <source>
        <dbReference type="ARBA" id="ARBA00023125"/>
    </source>
</evidence>
<dbReference type="PANTHER" id="PTHR10270">
    <property type="entry name" value="SOX TRANSCRIPTION FACTOR"/>
    <property type="match status" value="1"/>
</dbReference>
<dbReference type="PROSITE" id="PS50118">
    <property type="entry name" value="HMG_BOX_2"/>
    <property type="match status" value="1"/>
</dbReference>
<evidence type="ECO:0000313" key="6">
    <source>
        <dbReference type="EMBL" id="PPQ78632.1"/>
    </source>
</evidence>
<dbReference type="GO" id="GO:0030154">
    <property type="term" value="P:cell differentiation"/>
    <property type="evidence" value="ECO:0007669"/>
    <property type="project" value="TreeGrafter"/>
</dbReference>
<feature type="region of interest" description="Disordered" evidence="4">
    <location>
        <begin position="201"/>
        <end position="270"/>
    </location>
</feature>
<dbReference type="Proteomes" id="UP000283269">
    <property type="component" value="Unassembled WGS sequence"/>
</dbReference>
<dbReference type="GO" id="GO:0000978">
    <property type="term" value="F:RNA polymerase II cis-regulatory region sequence-specific DNA binding"/>
    <property type="evidence" value="ECO:0007669"/>
    <property type="project" value="TreeGrafter"/>
</dbReference>
<accession>A0A409WJF9</accession>
<dbReference type="GO" id="GO:0005634">
    <property type="term" value="C:nucleus"/>
    <property type="evidence" value="ECO:0007669"/>
    <property type="project" value="UniProtKB-UniRule"/>
</dbReference>
<dbReference type="InterPro" id="IPR009071">
    <property type="entry name" value="HMG_box_dom"/>
</dbReference>
<dbReference type="SUPFAM" id="SSF47095">
    <property type="entry name" value="HMG-box"/>
    <property type="match status" value="1"/>
</dbReference>
<sequence>MPAFRNVAPNRQSGRLGKHIPVTYDSADIDVFIFRHLLIIVINVVEDGWEVPSHEVEVEPFDYDVPIPSPSPTLPWTPYPEYVSHALQQGRVLTSSLVGSPFNVDAPSSIIPARRRSRTHSRDPGHIPRPRNAFIFFRSSYINGEIAAGQGQQNELSKQAGKVWNMMSAEEKRPFCELAAIEKEEHYVKYPAYVYSPGRIGVKGKPKSSRARNIGGDRVTSTPVKKKKVSTTFEDSWSRSSNTSSGPTPPASPFSQAPRPAKSQRATAQRVVQRFVESPLSTPSARLGVTLIPDEFQHPECSNSRDDVFATPPPLSYVSTFYIPELELTPRSKEEKSFEAEREPPSPLHSHLDPVTGEYAYRDYNHDYMSTSMPILPRMPSYYEHIDDTHIGIPFINLQAYSYVPTPFSLLCDNPYPHTDFLAALNSSYTFSGELEGDSVMQQYTDMMEIDNGRTEYFEIEQDPYASTLQFFIFE</sequence>